<dbReference type="PANTHER" id="PTHR30006:SF3">
    <property type="entry name" value="THIAMINE-BINDING PERIPLASMIC PROTEIN"/>
    <property type="match status" value="1"/>
</dbReference>
<dbReference type="PANTHER" id="PTHR30006">
    <property type="entry name" value="THIAMINE-BINDING PERIPLASMIC PROTEIN-RELATED"/>
    <property type="match status" value="1"/>
</dbReference>
<dbReference type="InterPro" id="IPR006059">
    <property type="entry name" value="SBP"/>
</dbReference>
<evidence type="ECO:0000256" key="5">
    <source>
        <dbReference type="ARBA" id="ARBA00022764"/>
    </source>
</evidence>
<protein>
    <submittedName>
        <fullName evidence="7">ABC transporter substrate-binding protein</fullName>
    </submittedName>
</protein>
<dbReference type="GO" id="GO:0030288">
    <property type="term" value="C:outer membrane-bounded periplasmic space"/>
    <property type="evidence" value="ECO:0007669"/>
    <property type="project" value="TreeGrafter"/>
</dbReference>
<dbReference type="EMBL" id="LPJR01000019">
    <property type="protein sequence ID" value="KWF33365.1"/>
    <property type="molecule type" value="Genomic_DNA"/>
</dbReference>
<dbReference type="GO" id="GO:0030976">
    <property type="term" value="F:thiamine pyrophosphate binding"/>
    <property type="evidence" value="ECO:0007669"/>
    <property type="project" value="TreeGrafter"/>
</dbReference>
<evidence type="ECO:0000256" key="6">
    <source>
        <dbReference type="SAM" id="SignalP"/>
    </source>
</evidence>
<organism evidence="7 8">
    <name type="scientific">Burkholderia pseudomultivorans</name>
    <dbReference type="NCBI Taxonomy" id="1207504"/>
    <lineage>
        <taxon>Bacteria</taxon>
        <taxon>Pseudomonadati</taxon>
        <taxon>Pseudomonadota</taxon>
        <taxon>Betaproteobacteria</taxon>
        <taxon>Burkholderiales</taxon>
        <taxon>Burkholderiaceae</taxon>
        <taxon>Burkholderia</taxon>
        <taxon>Burkholderia cepacia complex</taxon>
    </lineage>
</organism>
<feature type="signal peptide" evidence="6">
    <location>
        <begin position="1"/>
        <end position="34"/>
    </location>
</feature>
<reference evidence="7 8" key="1">
    <citation type="submission" date="2015-11" db="EMBL/GenBank/DDBJ databases">
        <title>Expanding the genomic diversity of Burkholderia species for the development of highly accurate diagnostics.</title>
        <authorList>
            <person name="Sahl J."/>
            <person name="Keim P."/>
            <person name="Wagner D."/>
        </authorList>
    </citation>
    <scope>NUCLEOTIDE SEQUENCE [LARGE SCALE GENOMIC DNA]</scope>
    <source>
        <strain evidence="7 8">MSMB368WGS</strain>
    </source>
</reference>
<evidence type="ECO:0000313" key="8">
    <source>
        <dbReference type="Proteomes" id="UP000062912"/>
    </source>
</evidence>
<keyword evidence="3" id="KW-0813">Transport</keyword>
<dbReference type="CDD" id="cd13589">
    <property type="entry name" value="PBP2_polyamine_RpCGA009"/>
    <property type="match status" value="1"/>
</dbReference>
<sequence length="350" mass="37972">MSSRSIPRFAASRLASQLACIAPLAVLCAAPALAAEPIVFTSWGGTTQSSQQKDWAQPFTQASGIKVLMDGPTDYGKLKAMVESGNVSWDVVDVEGDFAYAAEKAGLIEPIDYSVVKKADLDPRFATPSAVGSFYYSFVLGYNKAKYTGAQPQNWADLFDTKRFPGKRTFYKWSAPGVLEIALLADGVAPNKLYPLDLDRAFRKLDSIKGDIVWWSGGAQSQQLLASGEAPIGMFWNGRLHALAQTGVPVGMSWNQNLTAADMLVIPKGAKHRDAAMKFLAAATSAEAQARFAANTGYAPINVKSAALMPPAIAKALPDQYKGSQINLDMKYWAENRDAIAKRWYAWQSK</sequence>
<evidence type="ECO:0000256" key="1">
    <source>
        <dbReference type="ARBA" id="ARBA00004418"/>
    </source>
</evidence>
<keyword evidence="5" id="KW-0574">Periplasm</keyword>
<comment type="caution">
    <text evidence="7">The sequence shown here is derived from an EMBL/GenBank/DDBJ whole genome shotgun (WGS) entry which is preliminary data.</text>
</comment>
<evidence type="ECO:0000313" key="7">
    <source>
        <dbReference type="EMBL" id="KWF33365.1"/>
    </source>
</evidence>
<dbReference type="GO" id="GO:0030975">
    <property type="term" value="F:thiamine binding"/>
    <property type="evidence" value="ECO:0007669"/>
    <property type="project" value="TreeGrafter"/>
</dbReference>
<dbReference type="SUPFAM" id="SSF53850">
    <property type="entry name" value="Periplasmic binding protein-like II"/>
    <property type="match status" value="1"/>
</dbReference>
<dbReference type="Pfam" id="PF13416">
    <property type="entry name" value="SBP_bac_8"/>
    <property type="match status" value="1"/>
</dbReference>
<name>A0A132EJX7_9BURK</name>
<dbReference type="RefSeq" id="WP_060240520.1">
    <property type="nucleotide sequence ID" value="NZ_LPJR01000019.1"/>
</dbReference>
<dbReference type="AlphaFoldDB" id="A0A132EJX7"/>
<evidence type="ECO:0000256" key="2">
    <source>
        <dbReference type="ARBA" id="ARBA00008520"/>
    </source>
</evidence>
<comment type="similarity">
    <text evidence="2">Belongs to the bacterial solute-binding protein 1 family.</text>
</comment>
<dbReference type="Gene3D" id="3.40.190.10">
    <property type="entry name" value="Periplasmic binding protein-like II"/>
    <property type="match status" value="2"/>
</dbReference>
<keyword evidence="4 6" id="KW-0732">Signal</keyword>
<comment type="subcellular location">
    <subcellularLocation>
        <location evidence="1">Periplasm</location>
    </subcellularLocation>
</comment>
<gene>
    <name evidence="7" type="ORF">WT56_09580</name>
</gene>
<accession>A0A132EJX7</accession>
<dbReference type="OrthoDB" id="8874923at2"/>
<dbReference type="Proteomes" id="UP000062912">
    <property type="component" value="Unassembled WGS sequence"/>
</dbReference>
<proteinExistence type="inferred from homology"/>
<evidence type="ECO:0000256" key="4">
    <source>
        <dbReference type="ARBA" id="ARBA00022729"/>
    </source>
</evidence>
<feature type="chain" id="PRO_5007290877" evidence="6">
    <location>
        <begin position="35"/>
        <end position="350"/>
    </location>
</feature>
<dbReference type="GO" id="GO:0015888">
    <property type="term" value="P:thiamine transport"/>
    <property type="evidence" value="ECO:0007669"/>
    <property type="project" value="TreeGrafter"/>
</dbReference>
<evidence type="ECO:0000256" key="3">
    <source>
        <dbReference type="ARBA" id="ARBA00022448"/>
    </source>
</evidence>